<proteinExistence type="predicted"/>
<evidence type="ECO:0000313" key="1">
    <source>
        <dbReference type="EMBL" id="SBQ47999.1"/>
    </source>
</evidence>
<gene>
    <name evidence="1" type="primary">Nfu_g_1_025942</name>
</gene>
<organism evidence="1">
    <name type="scientific">Nothobranchius korthausae</name>
    <dbReference type="NCBI Taxonomy" id="1143690"/>
    <lineage>
        <taxon>Eukaryota</taxon>
        <taxon>Metazoa</taxon>
        <taxon>Chordata</taxon>
        <taxon>Craniata</taxon>
        <taxon>Vertebrata</taxon>
        <taxon>Euteleostomi</taxon>
        <taxon>Actinopterygii</taxon>
        <taxon>Neopterygii</taxon>
        <taxon>Teleostei</taxon>
        <taxon>Neoteleostei</taxon>
        <taxon>Acanthomorphata</taxon>
        <taxon>Ovalentaria</taxon>
        <taxon>Atherinomorphae</taxon>
        <taxon>Cyprinodontiformes</taxon>
        <taxon>Nothobranchiidae</taxon>
        <taxon>Nothobranchius</taxon>
    </lineage>
</organism>
<sequence>VLRNLTPIFTPPIPVWYAGATIRDQKKLHRFVRSAEKVMGWLQNLYTS</sequence>
<dbReference type="EMBL" id="HAEB01001517">
    <property type="protein sequence ID" value="SBQ47999.1"/>
    <property type="molecule type" value="Transcribed_RNA"/>
</dbReference>
<reference evidence="1" key="2">
    <citation type="submission" date="2016-06" db="EMBL/GenBank/DDBJ databases">
        <title>The genome of a short-lived fish provides insights into sex chromosome evolution and the genetic control of aging.</title>
        <authorList>
            <person name="Reichwald K."/>
            <person name="Felder M."/>
            <person name="Petzold A."/>
            <person name="Koch P."/>
            <person name="Groth M."/>
            <person name="Platzer M."/>
        </authorList>
    </citation>
    <scope>NUCLEOTIDE SEQUENCE</scope>
    <source>
        <tissue evidence="1">Brain</tissue>
    </source>
</reference>
<feature type="non-terminal residue" evidence="1">
    <location>
        <position position="48"/>
    </location>
</feature>
<name>A0A1A8EQE4_9TELE</name>
<feature type="non-terminal residue" evidence="1">
    <location>
        <position position="1"/>
    </location>
</feature>
<accession>A0A1A8EQE4</accession>
<protein>
    <submittedName>
        <fullName evidence="1">Uncharacterized protein</fullName>
    </submittedName>
</protein>
<dbReference type="AlphaFoldDB" id="A0A1A8EQE4"/>
<reference evidence="1" key="1">
    <citation type="submission" date="2016-05" db="EMBL/GenBank/DDBJ databases">
        <authorList>
            <person name="Lavstsen T."/>
            <person name="Jespersen J.S."/>
        </authorList>
    </citation>
    <scope>NUCLEOTIDE SEQUENCE</scope>
    <source>
        <tissue evidence="1">Brain</tissue>
    </source>
</reference>